<dbReference type="SUPFAM" id="SSF56349">
    <property type="entry name" value="DNA breaking-rejoining enzymes"/>
    <property type="match status" value="1"/>
</dbReference>
<keyword evidence="3" id="KW-0233">DNA recombination</keyword>
<dbReference type="Gene3D" id="1.10.443.10">
    <property type="entry name" value="Intergrase catalytic core"/>
    <property type="match status" value="1"/>
</dbReference>
<dbReference type="AlphaFoldDB" id="A0A833J0G4"/>
<dbReference type="Pfam" id="PF00589">
    <property type="entry name" value="Phage_integrase"/>
    <property type="match status" value="1"/>
</dbReference>
<dbReference type="GO" id="GO:0003677">
    <property type="term" value="F:DNA binding"/>
    <property type="evidence" value="ECO:0007669"/>
    <property type="project" value="UniProtKB-UniRule"/>
</dbReference>
<reference evidence="7 8" key="1">
    <citation type="submission" date="2019-10" db="EMBL/GenBank/DDBJ databases">
        <title>Draft Genome Sequence of the Caffeine Degrading Methylotroph Methylorubrum populi PINKEL.</title>
        <authorList>
            <person name="Dawson S.C."/>
            <person name="Zhang X."/>
            <person name="Wright M.E."/>
            <person name="Sharma G."/>
            <person name="Langner J.T."/>
            <person name="Ditty J.L."/>
            <person name="Subuyuj G.A."/>
        </authorList>
    </citation>
    <scope>NUCLEOTIDE SEQUENCE [LARGE SCALE GENOMIC DNA]</scope>
    <source>
        <strain evidence="7 8">Pinkel</strain>
    </source>
</reference>
<sequence length="335" mass="36592">MSAALDIVDEFLTGPAQIARMREPTPSDVAIGLWLEALSAERGTAASSLEVYRTSARCWADFLATRGSAIESASRTDFTEYLAYLDARHLSEATIAHRRTVVRSLHRFLMAEEQVGHDPTSLVAPMKRPERLPLVLTISEVDRLLETAHALARDDTVGLYRQAGYARRAALFEVLYASGMRVSEAVNLPAAAVAPGAKSMVVRGKGGKDRLVMLHQRAIEAVEVWRDLAAAYGSVSETWLFHAVRDGATPLTRQSALAEIKAAAVAAGIRNPDRVSPHKLRHAFASHLLSNGADLRSIQELLGHADLGTTEIYLHTDTRRTHGMVRDLHPLNDPA</sequence>
<dbReference type="InterPro" id="IPR002104">
    <property type="entry name" value="Integrase_catalytic"/>
</dbReference>
<evidence type="ECO:0000256" key="3">
    <source>
        <dbReference type="ARBA" id="ARBA00023172"/>
    </source>
</evidence>
<evidence type="ECO:0000256" key="2">
    <source>
        <dbReference type="ARBA" id="ARBA00023125"/>
    </source>
</evidence>
<dbReference type="Gene3D" id="1.10.150.130">
    <property type="match status" value="1"/>
</dbReference>
<dbReference type="InterPro" id="IPR013762">
    <property type="entry name" value="Integrase-like_cat_sf"/>
</dbReference>
<feature type="domain" description="Tyr recombinase" evidence="5">
    <location>
        <begin position="131"/>
        <end position="326"/>
    </location>
</feature>
<evidence type="ECO:0000313" key="8">
    <source>
        <dbReference type="Proteomes" id="UP000469949"/>
    </source>
</evidence>
<evidence type="ECO:0000259" key="5">
    <source>
        <dbReference type="PROSITE" id="PS51898"/>
    </source>
</evidence>
<keyword evidence="2 4" id="KW-0238">DNA-binding</keyword>
<evidence type="ECO:0000259" key="6">
    <source>
        <dbReference type="PROSITE" id="PS51900"/>
    </source>
</evidence>
<evidence type="ECO:0000313" key="7">
    <source>
        <dbReference type="EMBL" id="KAB7781849.1"/>
    </source>
</evidence>
<dbReference type="InterPro" id="IPR011010">
    <property type="entry name" value="DNA_brk_join_enz"/>
</dbReference>
<dbReference type="PANTHER" id="PTHR30349:SF90">
    <property type="entry name" value="TYROSINE RECOMBINASE XERD"/>
    <property type="match status" value="1"/>
</dbReference>
<dbReference type="GO" id="GO:0006310">
    <property type="term" value="P:DNA recombination"/>
    <property type="evidence" value="ECO:0007669"/>
    <property type="project" value="UniProtKB-KW"/>
</dbReference>
<dbReference type="InterPro" id="IPR050090">
    <property type="entry name" value="Tyrosine_recombinase_XerCD"/>
</dbReference>
<dbReference type="Pfam" id="PF02899">
    <property type="entry name" value="Phage_int_SAM_1"/>
    <property type="match status" value="1"/>
</dbReference>
<feature type="domain" description="Core-binding (CB)" evidence="6">
    <location>
        <begin position="25"/>
        <end position="110"/>
    </location>
</feature>
<dbReference type="InterPro" id="IPR004107">
    <property type="entry name" value="Integrase_SAM-like_N"/>
</dbReference>
<dbReference type="PANTHER" id="PTHR30349">
    <property type="entry name" value="PHAGE INTEGRASE-RELATED"/>
    <property type="match status" value="1"/>
</dbReference>
<dbReference type="EMBL" id="WEKV01000028">
    <property type="protein sequence ID" value="KAB7781849.1"/>
    <property type="molecule type" value="Genomic_DNA"/>
</dbReference>
<gene>
    <name evidence="7" type="ORF">F8B43_5702</name>
</gene>
<organism evidence="7 8">
    <name type="scientific">Methylorubrum populi</name>
    <dbReference type="NCBI Taxonomy" id="223967"/>
    <lineage>
        <taxon>Bacteria</taxon>
        <taxon>Pseudomonadati</taxon>
        <taxon>Pseudomonadota</taxon>
        <taxon>Alphaproteobacteria</taxon>
        <taxon>Hyphomicrobiales</taxon>
        <taxon>Methylobacteriaceae</taxon>
        <taxon>Methylorubrum</taxon>
    </lineage>
</organism>
<keyword evidence="1" id="KW-0229">DNA integration</keyword>
<comment type="caution">
    <text evidence="7">The sequence shown here is derived from an EMBL/GenBank/DDBJ whole genome shotgun (WGS) entry which is preliminary data.</text>
</comment>
<dbReference type="Proteomes" id="UP000469949">
    <property type="component" value="Unassembled WGS sequence"/>
</dbReference>
<dbReference type="PROSITE" id="PS51900">
    <property type="entry name" value="CB"/>
    <property type="match status" value="1"/>
</dbReference>
<dbReference type="GO" id="GO:0015074">
    <property type="term" value="P:DNA integration"/>
    <property type="evidence" value="ECO:0007669"/>
    <property type="project" value="UniProtKB-KW"/>
</dbReference>
<accession>A0A833J0G4</accession>
<dbReference type="InterPro" id="IPR010998">
    <property type="entry name" value="Integrase_recombinase_N"/>
</dbReference>
<proteinExistence type="predicted"/>
<dbReference type="PROSITE" id="PS51898">
    <property type="entry name" value="TYR_RECOMBINASE"/>
    <property type="match status" value="1"/>
</dbReference>
<evidence type="ECO:0000256" key="4">
    <source>
        <dbReference type="PROSITE-ProRule" id="PRU01248"/>
    </source>
</evidence>
<protein>
    <submittedName>
        <fullName evidence="7">Site-specific tyrosine recombinase XerD</fullName>
    </submittedName>
</protein>
<name>A0A833J0G4_9HYPH</name>
<evidence type="ECO:0000256" key="1">
    <source>
        <dbReference type="ARBA" id="ARBA00022908"/>
    </source>
</evidence>
<dbReference type="InterPro" id="IPR044068">
    <property type="entry name" value="CB"/>
</dbReference>